<organism evidence="8 9">
    <name type="scientific">Demequina zhanjiangensis</name>
    <dbReference type="NCBI Taxonomy" id="3051659"/>
    <lineage>
        <taxon>Bacteria</taxon>
        <taxon>Bacillati</taxon>
        <taxon>Actinomycetota</taxon>
        <taxon>Actinomycetes</taxon>
        <taxon>Micrococcales</taxon>
        <taxon>Demequinaceae</taxon>
        <taxon>Demequina</taxon>
    </lineage>
</organism>
<evidence type="ECO:0000259" key="7">
    <source>
        <dbReference type="Pfam" id="PF02687"/>
    </source>
</evidence>
<accession>A0ABT8FZ90</accession>
<feature type="transmembrane region" description="Helical" evidence="6">
    <location>
        <begin position="300"/>
        <end position="319"/>
    </location>
</feature>
<feature type="transmembrane region" description="Helical" evidence="6">
    <location>
        <begin position="101"/>
        <end position="124"/>
    </location>
</feature>
<keyword evidence="3 6" id="KW-0812">Transmembrane</keyword>
<feature type="domain" description="ABC3 transporter permease C-terminal" evidence="7">
    <location>
        <begin position="539"/>
        <end position="656"/>
    </location>
</feature>
<reference evidence="8" key="1">
    <citation type="submission" date="2023-06" db="EMBL/GenBank/DDBJ databases">
        <title>SYSU T00b26.</title>
        <authorList>
            <person name="Gao L."/>
            <person name="Fang B.-Z."/>
            <person name="Li W.-J."/>
        </authorList>
    </citation>
    <scope>NUCLEOTIDE SEQUENCE</scope>
    <source>
        <strain evidence="8">SYSU T00b26</strain>
    </source>
</reference>
<gene>
    <name evidence="8" type="ORF">QQX04_04300</name>
</gene>
<name>A0ABT8FZ90_9MICO</name>
<evidence type="ECO:0000313" key="8">
    <source>
        <dbReference type="EMBL" id="MDN4472211.1"/>
    </source>
</evidence>
<protein>
    <recommendedName>
        <fullName evidence="7">ABC3 transporter permease C-terminal domain-containing protein</fullName>
    </recommendedName>
</protein>
<evidence type="ECO:0000256" key="2">
    <source>
        <dbReference type="ARBA" id="ARBA00022475"/>
    </source>
</evidence>
<feature type="transmembrane region" description="Helical" evidence="6">
    <location>
        <begin position="532"/>
        <end position="553"/>
    </location>
</feature>
<dbReference type="Proteomes" id="UP001172738">
    <property type="component" value="Unassembled WGS sequence"/>
</dbReference>
<comment type="caution">
    <text evidence="8">The sequence shown here is derived from an EMBL/GenBank/DDBJ whole genome shotgun (WGS) entry which is preliminary data.</text>
</comment>
<feature type="transmembrane region" description="Helical" evidence="6">
    <location>
        <begin position="209"/>
        <end position="228"/>
    </location>
</feature>
<keyword evidence="4 6" id="KW-1133">Transmembrane helix</keyword>
<feature type="transmembrane region" description="Helical" evidence="6">
    <location>
        <begin position="631"/>
        <end position="654"/>
    </location>
</feature>
<evidence type="ECO:0000256" key="6">
    <source>
        <dbReference type="SAM" id="Phobius"/>
    </source>
</evidence>
<evidence type="ECO:0000256" key="3">
    <source>
        <dbReference type="ARBA" id="ARBA00022692"/>
    </source>
</evidence>
<dbReference type="InterPro" id="IPR003838">
    <property type="entry name" value="ABC3_permease_C"/>
</dbReference>
<proteinExistence type="predicted"/>
<dbReference type="RefSeq" id="WP_301126591.1">
    <property type="nucleotide sequence ID" value="NZ_JAUHPV010000002.1"/>
</dbReference>
<feature type="transmembrane region" description="Helical" evidence="6">
    <location>
        <begin position="136"/>
        <end position="163"/>
    </location>
</feature>
<keyword evidence="9" id="KW-1185">Reference proteome</keyword>
<dbReference type="EMBL" id="JAUHPV010000002">
    <property type="protein sequence ID" value="MDN4472211.1"/>
    <property type="molecule type" value="Genomic_DNA"/>
</dbReference>
<keyword evidence="2" id="KW-1003">Cell membrane</keyword>
<feature type="transmembrane region" description="Helical" evidence="6">
    <location>
        <begin position="46"/>
        <end position="65"/>
    </location>
</feature>
<dbReference type="Pfam" id="PF02687">
    <property type="entry name" value="FtsX"/>
    <property type="match status" value="1"/>
</dbReference>
<evidence type="ECO:0000313" key="9">
    <source>
        <dbReference type="Proteomes" id="UP001172738"/>
    </source>
</evidence>
<sequence>MKHLSTLAIGVVAALLGWVTGPIWVGQTPLADPGNMYNPYIPVFPIMLFYAPILIALGAAVIGTLDAAHLATRRSELAALRALGRTRGGLVRAEVLRRTGLHAAVSVGGLVLGSLAALLLRVAAYGSVGHDAAVDWGAVFSLGAVLVVLVASSALGTLAAALWATGSPAGVGAGARATAADDAVPSRGGLQSASDPEAAPVRRRRRWPWWTAGGLVLFVGIGFAFPFLASDGGVVPILLAIALSLALYLALPALLVWGGASLGSRTVSALGRMAARRADPGTTRGLASDALARRVPLRTAAVGAIGLVIAVASGTSIVLNSNAARNELSRALIPDAVVSSVPVLVDGDYLGEPDAPPGWAPALDAEVVAALQADDRLVVVPVAVLVTERTEIPSEYASFPGEMQPGQTVIALTPEALHGLADASLRAMYLADGVQLASTQTLVVGDTSVATDTPSVASPFVTISRPWAEDVFGDAADSALLVYVADTLPRSAETPLQYRELDAILAEHDLEDEHLTWPARYESYDVGSRADAASLLLIAGPFMLGAVGIVLALTAATQRLRAREHATLAALGVRAGTLRAAAALEAGTVTAVGSVLGLAAGVVLGTSFSALNGAGGLGIRLWNVGFDLSQTPWVALVTLVLAATAIAAGLAALLRVRVDARTPAEQLRQADKEGVR</sequence>
<comment type="subcellular location">
    <subcellularLocation>
        <location evidence="1">Cell membrane</location>
        <topology evidence="1">Multi-pass membrane protein</topology>
    </subcellularLocation>
</comment>
<feature type="transmembrane region" description="Helical" evidence="6">
    <location>
        <begin position="7"/>
        <end position="26"/>
    </location>
</feature>
<evidence type="ECO:0000256" key="1">
    <source>
        <dbReference type="ARBA" id="ARBA00004651"/>
    </source>
</evidence>
<evidence type="ECO:0000256" key="5">
    <source>
        <dbReference type="ARBA" id="ARBA00023136"/>
    </source>
</evidence>
<feature type="transmembrane region" description="Helical" evidence="6">
    <location>
        <begin position="589"/>
        <end position="611"/>
    </location>
</feature>
<evidence type="ECO:0000256" key="4">
    <source>
        <dbReference type="ARBA" id="ARBA00022989"/>
    </source>
</evidence>
<keyword evidence="5 6" id="KW-0472">Membrane</keyword>
<feature type="transmembrane region" description="Helical" evidence="6">
    <location>
        <begin position="234"/>
        <end position="257"/>
    </location>
</feature>